<keyword evidence="2" id="KW-0547">Nucleotide-binding</keyword>
<dbReference type="GO" id="GO:0016887">
    <property type="term" value="F:ATP hydrolysis activity"/>
    <property type="evidence" value="ECO:0007669"/>
    <property type="project" value="InterPro"/>
</dbReference>
<keyword evidence="3 5" id="KW-0067">ATP-binding</keyword>
<dbReference type="PANTHER" id="PTHR42788:SF13">
    <property type="entry name" value="ALIPHATIC SULFONATES IMPORT ATP-BINDING PROTEIN SSUB"/>
    <property type="match status" value="1"/>
</dbReference>
<evidence type="ECO:0000256" key="3">
    <source>
        <dbReference type="ARBA" id="ARBA00022840"/>
    </source>
</evidence>
<dbReference type="RefSeq" id="WP_184577116.1">
    <property type="nucleotide sequence ID" value="NZ_JACHJT010000001.1"/>
</dbReference>
<evidence type="ECO:0000256" key="2">
    <source>
        <dbReference type="ARBA" id="ARBA00022741"/>
    </source>
</evidence>
<name>A0A7W7RGI0_9ACTN</name>
<gene>
    <name evidence="5" type="ORF">F4561_002043</name>
</gene>
<proteinExistence type="predicted"/>
<dbReference type="Proteomes" id="UP000523007">
    <property type="component" value="Unassembled WGS sequence"/>
</dbReference>
<accession>A0A7W7RGI0</accession>
<sequence length="261" mass="28848">MLRVESLRKVYEEGTRNAVEAVAEVSATVEEQEFVSIVGPSGAGKTTLLKCVAGLLPYSSGSVYLDDELVTEPPKKMALVFQDYSRSLYPWMTVRENVAFPLKPRGLDRSAMRTLVGETLQSVGLDGAGAKYPWQLSGGMQQRVAIARALAYQPEILLMDEPFASVDAQTRADLEDLVLDVRDQYGVTVLFVTHDIDEAVYLSDRVVVLTSAPTRVAEIVDVGLPRPRDQVGTKERPDFARLRGYVWRSIRRPDQTASTPA</sequence>
<dbReference type="SMART" id="SM00382">
    <property type="entry name" value="AAA"/>
    <property type="match status" value="1"/>
</dbReference>
<dbReference type="InterPro" id="IPR027417">
    <property type="entry name" value="P-loop_NTPase"/>
</dbReference>
<feature type="domain" description="ABC transporter" evidence="4">
    <location>
        <begin position="2"/>
        <end position="236"/>
    </location>
</feature>
<dbReference type="InterPro" id="IPR003439">
    <property type="entry name" value="ABC_transporter-like_ATP-bd"/>
</dbReference>
<keyword evidence="1" id="KW-0813">Transport</keyword>
<dbReference type="Pfam" id="PF00005">
    <property type="entry name" value="ABC_tran"/>
    <property type="match status" value="1"/>
</dbReference>
<dbReference type="PROSITE" id="PS50893">
    <property type="entry name" value="ABC_TRANSPORTER_2"/>
    <property type="match status" value="1"/>
</dbReference>
<dbReference type="CDD" id="cd03293">
    <property type="entry name" value="ABC_NrtD_SsuB_transporters"/>
    <property type="match status" value="1"/>
</dbReference>
<protein>
    <submittedName>
        <fullName evidence="5">NitT/TauT family transport system ATP-binding protein</fullName>
    </submittedName>
</protein>
<dbReference type="SUPFAM" id="SSF52540">
    <property type="entry name" value="P-loop containing nucleoside triphosphate hydrolases"/>
    <property type="match status" value="1"/>
</dbReference>
<dbReference type="InterPro" id="IPR050166">
    <property type="entry name" value="ABC_transporter_ATP-bind"/>
</dbReference>
<organism evidence="5 6">
    <name type="scientific">Lipingzhangella halophila</name>
    <dbReference type="NCBI Taxonomy" id="1783352"/>
    <lineage>
        <taxon>Bacteria</taxon>
        <taxon>Bacillati</taxon>
        <taxon>Actinomycetota</taxon>
        <taxon>Actinomycetes</taxon>
        <taxon>Streptosporangiales</taxon>
        <taxon>Nocardiopsidaceae</taxon>
        <taxon>Lipingzhangella</taxon>
    </lineage>
</organism>
<keyword evidence="6" id="KW-1185">Reference proteome</keyword>
<dbReference type="GO" id="GO:0005524">
    <property type="term" value="F:ATP binding"/>
    <property type="evidence" value="ECO:0007669"/>
    <property type="project" value="UniProtKB-KW"/>
</dbReference>
<evidence type="ECO:0000259" key="4">
    <source>
        <dbReference type="PROSITE" id="PS50893"/>
    </source>
</evidence>
<dbReference type="Gene3D" id="3.40.50.300">
    <property type="entry name" value="P-loop containing nucleotide triphosphate hydrolases"/>
    <property type="match status" value="1"/>
</dbReference>
<evidence type="ECO:0000313" key="6">
    <source>
        <dbReference type="Proteomes" id="UP000523007"/>
    </source>
</evidence>
<dbReference type="InterPro" id="IPR017871">
    <property type="entry name" value="ABC_transporter-like_CS"/>
</dbReference>
<evidence type="ECO:0000256" key="1">
    <source>
        <dbReference type="ARBA" id="ARBA00022448"/>
    </source>
</evidence>
<dbReference type="EMBL" id="JACHJT010000001">
    <property type="protein sequence ID" value="MBB4931223.1"/>
    <property type="molecule type" value="Genomic_DNA"/>
</dbReference>
<dbReference type="AlphaFoldDB" id="A0A7W7RGI0"/>
<comment type="caution">
    <text evidence="5">The sequence shown here is derived from an EMBL/GenBank/DDBJ whole genome shotgun (WGS) entry which is preliminary data.</text>
</comment>
<dbReference type="InterPro" id="IPR003593">
    <property type="entry name" value="AAA+_ATPase"/>
</dbReference>
<reference evidence="5 6" key="1">
    <citation type="submission" date="2020-08" db="EMBL/GenBank/DDBJ databases">
        <title>Sequencing the genomes of 1000 actinobacteria strains.</title>
        <authorList>
            <person name="Klenk H.-P."/>
        </authorList>
    </citation>
    <scope>NUCLEOTIDE SEQUENCE [LARGE SCALE GENOMIC DNA]</scope>
    <source>
        <strain evidence="5 6">DSM 102030</strain>
    </source>
</reference>
<evidence type="ECO:0000313" key="5">
    <source>
        <dbReference type="EMBL" id="MBB4931223.1"/>
    </source>
</evidence>
<dbReference type="PROSITE" id="PS00211">
    <property type="entry name" value="ABC_TRANSPORTER_1"/>
    <property type="match status" value="1"/>
</dbReference>
<dbReference type="PANTHER" id="PTHR42788">
    <property type="entry name" value="TAURINE IMPORT ATP-BINDING PROTEIN-RELATED"/>
    <property type="match status" value="1"/>
</dbReference>